<dbReference type="AlphaFoldDB" id="A0A1G9TX55"/>
<dbReference type="Proteomes" id="UP000214880">
    <property type="component" value="Unassembled WGS sequence"/>
</dbReference>
<dbReference type="RefSeq" id="WP_092072941.1">
    <property type="nucleotide sequence ID" value="NZ_FNHB01000005.1"/>
</dbReference>
<dbReference type="OrthoDB" id="1684340at2"/>
<sequence length="94" mass="10443">MSENQDLQQNQPARLRLVIGNTDRTAEEVIRQIRRHTDAFSGLKIEKAAAAVPRTGQIIVDVQSPAADIDLDKLRRTLNEAGSCMFQVESIAKI</sequence>
<proteinExistence type="predicted"/>
<dbReference type="STRING" id="146817.SAMN04488502_105107"/>
<dbReference type="EMBL" id="FNHB01000005">
    <property type="protein sequence ID" value="SDM51835.1"/>
    <property type="molecule type" value="Genomic_DNA"/>
</dbReference>
<organism evidence="1 2">
    <name type="scientific">Dendrosporobacter quercicolus</name>
    <dbReference type="NCBI Taxonomy" id="146817"/>
    <lineage>
        <taxon>Bacteria</taxon>
        <taxon>Bacillati</taxon>
        <taxon>Bacillota</taxon>
        <taxon>Negativicutes</taxon>
        <taxon>Selenomonadales</taxon>
        <taxon>Sporomusaceae</taxon>
        <taxon>Dendrosporobacter</taxon>
    </lineage>
</organism>
<evidence type="ECO:0000313" key="2">
    <source>
        <dbReference type="Proteomes" id="UP000214880"/>
    </source>
</evidence>
<name>A0A1G9TX55_9FIRM</name>
<gene>
    <name evidence="1" type="ORF">SAMN04488502_105107</name>
</gene>
<keyword evidence="2" id="KW-1185">Reference proteome</keyword>
<evidence type="ECO:0000313" key="1">
    <source>
        <dbReference type="EMBL" id="SDM51835.1"/>
    </source>
</evidence>
<reference evidence="1 2" key="1">
    <citation type="submission" date="2016-10" db="EMBL/GenBank/DDBJ databases">
        <authorList>
            <person name="de Groot N.N."/>
        </authorList>
    </citation>
    <scope>NUCLEOTIDE SEQUENCE [LARGE SCALE GENOMIC DNA]</scope>
    <source>
        <strain evidence="1 2">DSM 1736</strain>
    </source>
</reference>
<protein>
    <submittedName>
        <fullName evidence="1">Uncharacterized protein</fullName>
    </submittedName>
</protein>
<accession>A0A1G9TX55</accession>